<protein>
    <submittedName>
        <fullName evidence="1">Uncharacterized protein</fullName>
    </submittedName>
</protein>
<organism evidence="1">
    <name type="scientific">Arundo donax</name>
    <name type="common">Giant reed</name>
    <name type="synonym">Donax arundinaceus</name>
    <dbReference type="NCBI Taxonomy" id="35708"/>
    <lineage>
        <taxon>Eukaryota</taxon>
        <taxon>Viridiplantae</taxon>
        <taxon>Streptophyta</taxon>
        <taxon>Embryophyta</taxon>
        <taxon>Tracheophyta</taxon>
        <taxon>Spermatophyta</taxon>
        <taxon>Magnoliopsida</taxon>
        <taxon>Liliopsida</taxon>
        <taxon>Poales</taxon>
        <taxon>Poaceae</taxon>
        <taxon>PACMAD clade</taxon>
        <taxon>Arundinoideae</taxon>
        <taxon>Arundineae</taxon>
        <taxon>Arundo</taxon>
    </lineage>
</organism>
<dbReference type="EMBL" id="GBRH01209319">
    <property type="protein sequence ID" value="JAD88576.1"/>
    <property type="molecule type" value="Transcribed_RNA"/>
</dbReference>
<dbReference type="AlphaFoldDB" id="A0A0A9DLC1"/>
<accession>A0A0A9DLC1</accession>
<evidence type="ECO:0000313" key="1">
    <source>
        <dbReference type="EMBL" id="JAD88576.1"/>
    </source>
</evidence>
<reference evidence="1" key="2">
    <citation type="journal article" date="2015" name="Data Brief">
        <title>Shoot transcriptome of the giant reed, Arundo donax.</title>
        <authorList>
            <person name="Barrero R.A."/>
            <person name="Guerrero F.D."/>
            <person name="Moolhuijzen P."/>
            <person name="Goolsby J.A."/>
            <person name="Tidwell J."/>
            <person name="Bellgard S.E."/>
            <person name="Bellgard M.I."/>
        </authorList>
    </citation>
    <scope>NUCLEOTIDE SEQUENCE</scope>
    <source>
        <tissue evidence="1">Shoot tissue taken approximately 20 cm above the soil surface</tissue>
    </source>
</reference>
<name>A0A0A9DLC1_ARUDO</name>
<sequence>MHQIEPGMVLHDTGSNMASSQQINWNPPHHNRCDTVTVCILTD</sequence>
<proteinExistence type="predicted"/>
<reference evidence="1" key="1">
    <citation type="submission" date="2014-09" db="EMBL/GenBank/DDBJ databases">
        <authorList>
            <person name="Magalhaes I.L.F."/>
            <person name="Oliveira U."/>
            <person name="Santos F.R."/>
            <person name="Vidigal T.H.D.A."/>
            <person name="Brescovit A.D."/>
            <person name="Santos A.J."/>
        </authorList>
    </citation>
    <scope>NUCLEOTIDE SEQUENCE</scope>
    <source>
        <tissue evidence="1">Shoot tissue taken approximately 20 cm above the soil surface</tissue>
    </source>
</reference>